<dbReference type="Proteomes" id="UP000507470">
    <property type="component" value="Unassembled WGS sequence"/>
</dbReference>
<sequence length="213" mass="23423">MEIPLVRNEDSSKIISKLQMYIKQEVKKEVKDALNKIESTTEDKLQDTLMNQETTGQDEHEMFEQILRGSYKASGSNTPTVAFKARFPNPDSNLIRKTLKFKTRIIDYGGGYNTITGIFTAPVFGLYLFNLQICPENGASIHLYIKAKSGKIIGDLNSSNKSGKYGPCVSASGVEFLSQGERAWVYCTSASSSGDVVWTGNGGNSFSGILIHT</sequence>
<dbReference type="Gene3D" id="2.60.120.40">
    <property type="match status" value="1"/>
</dbReference>
<evidence type="ECO:0000313" key="3">
    <source>
        <dbReference type="Proteomes" id="UP000507470"/>
    </source>
</evidence>
<keyword evidence="3" id="KW-1185">Reference proteome</keyword>
<dbReference type="InterPro" id="IPR001073">
    <property type="entry name" value="C1q_dom"/>
</dbReference>
<name>A0A6J8CEF8_MYTCO</name>
<dbReference type="EMBL" id="CACVKT020005205">
    <property type="protein sequence ID" value="CAC5393599.1"/>
    <property type="molecule type" value="Genomic_DNA"/>
</dbReference>
<organism evidence="2 3">
    <name type="scientific">Mytilus coruscus</name>
    <name type="common">Sea mussel</name>
    <dbReference type="NCBI Taxonomy" id="42192"/>
    <lineage>
        <taxon>Eukaryota</taxon>
        <taxon>Metazoa</taxon>
        <taxon>Spiralia</taxon>
        <taxon>Lophotrochozoa</taxon>
        <taxon>Mollusca</taxon>
        <taxon>Bivalvia</taxon>
        <taxon>Autobranchia</taxon>
        <taxon>Pteriomorphia</taxon>
        <taxon>Mytilida</taxon>
        <taxon>Mytiloidea</taxon>
        <taxon>Mytilidae</taxon>
        <taxon>Mytilinae</taxon>
        <taxon>Mytilus</taxon>
    </lineage>
</organism>
<dbReference type="InterPro" id="IPR008983">
    <property type="entry name" value="Tumour_necrosis_fac-like_dom"/>
</dbReference>
<accession>A0A6J8CEF8</accession>
<reference evidence="2 3" key="1">
    <citation type="submission" date="2020-06" db="EMBL/GenBank/DDBJ databases">
        <authorList>
            <person name="Li R."/>
            <person name="Bekaert M."/>
        </authorList>
    </citation>
    <scope>NUCLEOTIDE SEQUENCE [LARGE SCALE GENOMIC DNA]</scope>
    <source>
        <strain evidence="3">wild</strain>
    </source>
</reference>
<dbReference type="AlphaFoldDB" id="A0A6J8CEF8"/>
<dbReference type="OrthoDB" id="6158150at2759"/>
<evidence type="ECO:0000259" key="1">
    <source>
        <dbReference type="PROSITE" id="PS50871"/>
    </source>
</evidence>
<dbReference type="PROSITE" id="PS50871">
    <property type="entry name" value="C1Q"/>
    <property type="match status" value="1"/>
</dbReference>
<proteinExistence type="predicted"/>
<dbReference type="SMART" id="SM00110">
    <property type="entry name" value="C1Q"/>
    <property type="match status" value="1"/>
</dbReference>
<protein>
    <recommendedName>
        <fullName evidence="1">C1q domain-containing protein</fullName>
    </recommendedName>
</protein>
<feature type="domain" description="C1q" evidence="1">
    <location>
        <begin position="76"/>
        <end position="213"/>
    </location>
</feature>
<dbReference type="SUPFAM" id="SSF49842">
    <property type="entry name" value="TNF-like"/>
    <property type="match status" value="1"/>
</dbReference>
<gene>
    <name evidence="2" type="ORF">MCOR_28449</name>
</gene>
<evidence type="ECO:0000313" key="2">
    <source>
        <dbReference type="EMBL" id="CAC5393599.1"/>
    </source>
</evidence>
<dbReference type="Pfam" id="PF00386">
    <property type="entry name" value="C1q"/>
    <property type="match status" value="1"/>
</dbReference>